<proteinExistence type="predicted"/>
<keyword evidence="2" id="KW-1185">Reference proteome</keyword>
<comment type="caution">
    <text evidence="1">The sequence shown here is derived from an EMBL/GenBank/DDBJ whole genome shotgun (WGS) entry which is preliminary data.</text>
</comment>
<sequence>MPLPHHRANITYPQNAGRAQGFECPFKDCGMEHSTADCSIDVTLNKMVEVVKVQMAHSASNSANIPLRLDERLNMRNLIDTSIDVMPRSRVLHGSRIVSAFTMADMGELDYSSELSFTPLDPDLEETIKSLDVALAGDLREIIRGECECQVCYGLMVDPLTTACGHTFCRKCVARVLDHSTLCPACRRPLPMRPGATTEPSNKRMSHAIEGLLTDELAARIVAVEQEETLHEDGWMPLFPCTLAYPAMPTFLHIFEPRYRLMIRRVLESGSRKFGIIMYNARGVPQGSLGRSVFMQYGTVLHISRIEVLPDGRSILETHGLYRFRALESSMLDGYIIGRIQRIDDMPLAEEEAAEALETRGPVPVGDNHEARISHMSTQALLQYNLDFVARARTRSERWLHDSMLTAYGQPPTDPAIFPYWFASILPIAEDEKYLLLPTTSVRERLKMTARWIRVLEEARCARIRVMRLARPLELEVDEDEASQQDDDDSTVSTAEPETPEAAETADAQPATANSPQAFPSDQSQQQQ</sequence>
<organism evidence="1 2">
    <name type="scientific">Neophaeococcomyces mojaviensis</name>
    <dbReference type="NCBI Taxonomy" id="3383035"/>
    <lineage>
        <taxon>Eukaryota</taxon>
        <taxon>Fungi</taxon>
        <taxon>Dikarya</taxon>
        <taxon>Ascomycota</taxon>
        <taxon>Pezizomycotina</taxon>
        <taxon>Eurotiomycetes</taxon>
        <taxon>Chaetothyriomycetidae</taxon>
        <taxon>Chaetothyriales</taxon>
        <taxon>Chaetothyriales incertae sedis</taxon>
        <taxon>Neophaeococcomyces</taxon>
    </lineage>
</organism>
<gene>
    <name evidence="1" type="ORF">H2198_005025</name>
</gene>
<reference evidence="1" key="1">
    <citation type="submission" date="2022-10" db="EMBL/GenBank/DDBJ databases">
        <title>Culturing micro-colonial fungi from biological soil crusts in the Mojave desert and describing Neophaeococcomyces mojavensis, and introducing the new genera and species Taxawa tesnikishii.</title>
        <authorList>
            <person name="Kurbessoian T."/>
            <person name="Stajich J.E."/>
        </authorList>
    </citation>
    <scope>NUCLEOTIDE SEQUENCE</scope>
    <source>
        <strain evidence="1">JES_112</strain>
    </source>
</reference>
<accession>A0ACC3A6W9</accession>
<dbReference type="Proteomes" id="UP001172386">
    <property type="component" value="Unassembled WGS sequence"/>
</dbReference>
<protein>
    <submittedName>
        <fullName evidence="1">Uncharacterized protein</fullName>
    </submittedName>
</protein>
<dbReference type="EMBL" id="JAPDRQ010000079">
    <property type="protein sequence ID" value="KAJ9656342.1"/>
    <property type="molecule type" value="Genomic_DNA"/>
</dbReference>
<evidence type="ECO:0000313" key="1">
    <source>
        <dbReference type="EMBL" id="KAJ9656342.1"/>
    </source>
</evidence>
<name>A0ACC3A6W9_9EURO</name>
<evidence type="ECO:0000313" key="2">
    <source>
        <dbReference type="Proteomes" id="UP001172386"/>
    </source>
</evidence>